<sequence length="107" mass="10573">MLILTCLVVAGLGAWFVLAQWDVANRAATVCSALGAVAAVGVAIWAALRGAGGNSVRATRTGNATARRQGTANTGIRSAKSSGRRKADRTGDATASDGGSANTGVDG</sequence>
<feature type="compositionally biased region" description="Low complexity" evidence="1">
    <location>
        <begin position="57"/>
        <end position="72"/>
    </location>
</feature>
<feature type="compositionally biased region" description="Polar residues" evidence="1">
    <location>
        <begin position="97"/>
        <end position="107"/>
    </location>
</feature>
<proteinExistence type="predicted"/>
<keyword evidence="2" id="KW-0472">Membrane</keyword>
<dbReference type="EMBL" id="KF264539">
    <property type="protein sequence ID" value="AGS49348.1"/>
    <property type="molecule type" value="Genomic_DNA"/>
</dbReference>
<keyword evidence="2" id="KW-0812">Transmembrane</keyword>
<evidence type="ECO:0000256" key="2">
    <source>
        <dbReference type="SAM" id="Phobius"/>
    </source>
</evidence>
<feature type="region of interest" description="Disordered" evidence="1">
    <location>
        <begin position="53"/>
        <end position="107"/>
    </location>
</feature>
<feature type="transmembrane region" description="Helical" evidence="2">
    <location>
        <begin position="29"/>
        <end position="48"/>
    </location>
</feature>
<dbReference type="AlphaFoldDB" id="S5TLZ2"/>
<organism evidence="3">
    <name type="scientific">uncultured bacterium esnapd2</name>
    <dbReference type="NCBI Taxonomy" id="1366601"/>
    <lineage>
        <taxon>Bacteria</taxon>
        <taxon>environmental samples</taxon>
    </lineage>
</organism>
<evidence type="ECO:0000313" key="3">
    <source>
        <dbReference type="EMBL" id="AGS49348.1"/>
    </source>
</evidence>
<accession>S5TLZ2</accession>
<reference evidence="3" key="1">
    <citation type="journal article" date="2013" name="Proc. Natl. Acad. Sci. U.S.A.">
        <title>Mapping gene clusters within arrayed metagenomic libraries to expand the structural diversity of biomedically relevant natural products.</title>
        <authorList>
            <person name="Owen J.G."/>
            <person name="Reddy B.V."/>
            <person name="Ternei M.A."/>
            <person name="Charlop-Powers Z."/>
            <person name="Calle P.Y."/>
            <person name="Kim J.H."/>
            <person name="Brady S.F."/>
        </authorList>
    </citation>
    <scope>NUCLEOTIDE SEQUENCE</scope>
</reference>
<protein>
    <submittedName>
        <fullName evidence="3">Uncharacterized protein</fullName>
    </submittedName>
</protein>
<name>S5TLZ2_9BACT</name>
<keyword evidence="2" id="KW-1133">Transmembrane helix</keyword>
<evidence type="ECO:0000256" key="1">
    <source>
        <dbReference type="SAM" id="MobiDB-lite"/>
    </source>
</evidence>